<feature type="compositionally biased region" description="Acidic residues" evidence="1">
    <location>
        <begin position="35"/>
        <end position="45"/>
    </location>
</feature>
<reference evidence="2 3" key="1">
    <citation type="submission" date="2015-02" db="EMBL/GenBank/DDBJ databases">
        <title>Genome Sequencing of Rickettsiales.</title>
        <authorList>
            <person name="Daugherty S.C."/>
            <person name="Su Q."/>
            <person name="Abolude K."/>
            <person name="Beier-Sexton M."/>
            <person name="Carlyon J.A."/>
            <person name="Carter R."/>
            <person name="Day N.P."/>
            <person name="Dumler S.J."/>
            <person name="Dyachenko V."/>
            <person name="Godinez A."/>
            <person name="Kurtti T.J."/>
            <person name="Lichay M."/>
            <person name="Mullins K.E."/>
            <person name="Ott S."/>
            <person name="Pappas-Brown V."/>
            <person name="Paris D.H."/>
            <person name="Patel P."/>
            <person name="Richards A.L."/>
            <person name="Sadzewicz L."/>
            <person name="Sears K."/>
            <person name="Seidman D."/>
            <person name="Sengamalay N."/>
            <person name="Stenos J."/>
            <person name="Tallon L.J."/>
            <person name="Vincent G."/>
            <person name="Fraser C.M."/>
            <person name="Munderloh U."/>
            <person name="Dunning-Hotopp J.C."/>
        </authorList>
    </citation>
    <scope>NUCLEOTIDE SEQUENCE [LARGE SCALE GENOMIC DNA]</scope>
    <source>
        <strain evidence="2 3">ApMUC09</strain>
    </source>
</reference>
<dbReference type="EMBL" id="LANV01000001">
    <property type="protein sequence ID" value="KJV64193.1"/>
    <property type="molecule type" value="Genomic_DNA"/>
</dbReference>
<organism evidence="2 3">
    <name type="scientific">Anaplasma phagocytophilum str. ApMUC09</name>
    <dbReference type="NCBI Taxonomy" id="1359152"/>
    <lineage>
        <taxon>Bacteria</taxon>
        <taxon>Pseudomonadati</taxon>
        <taxon>Pseudomonadota</taxon>
        <taxon>Alphaproteobacteria</taxon>
        <taxon>Rickettsiales</taxon>
        <taxon>Anaplasmataceae</taxon>
        <taxon>Anaplasma</taxon>
        <taxon>phagocytophilum group</taxon>
    </lineage>
</organism>
<proteinExistence type="predicted"/>
<evidence type="ECO:0000256" key="1">
    <source>
        <dbReference type="SAM" id="MobiDB-lite"/>
    </source>
</evidence>
<comment type="caution">
    <text evidence="2">The sequence shown here is derived from an EMBL/GenBank/DDBJ whole genome shotgun (WGS) entry which is preliminary data.</text>
</comment>
<dbReference type="Proteomes" id="UP000033441">
    <property type="component" value="Unassembled WGS sequence"/>
</dbReference>
<name>A0A0F3N7Z8_ANAPH</name>
<evidence type="ECO:0000313" key="2">
    <source>
        <dbReference type="EMBL" id="KJV64193.1"/>
    </source>
</evidence>
<protein>
    <submittedName>
        <fullName evidence="2">Peptidase, M16 family domain protein</fullName>
    </submittedName>
</protein>
<accession>A0A0F3N7Z8</accession>
<evidence type="ECO:0000313" key="3">
    <source>
        <dbReference type="Proteomes" id="UP000033441"/>
    </source>
</evidence>
<gene>
    <name evidence="2" type="ORF">APHMUC_0952</name>
</gene>
<sequence length="85" mass="9488">MLKTIKSITVEDVNSVLRRIFSEASVTAYLTGDEHDGEDEYDEEMLGSQDISQPEEGSDIATEFPREDEAMWSPDDESIVSVTEA</sequence>
<dbReference type="PATRIC" id="fig|1359152.3.peg.1001"/>
<dbReference type="AlphaFoldDB" id="A0A0F3N7Z8"/>
<feature type="region of interest" description="Disordered" evidence="1">
    <location>
        <begin position="32"/>
        <end position="85"/>
    </location>
</feature>